<evidence type="ECO:0000259" key="3">
    <source>
        <dbReference type="Pfam" id="PF24406"/>
    </source>
</evidence>
<dbReference type="InterPro" id="IPR027417">
    <property type="entry name" value="P-loop_NTPase"/>
</dbReference>
<dbReference type="EMBL" id="CP094532">
    <property type="protein sequence ID" value="UOE40320.1"/>
    <property type="molecule type" value="Genomic_DNA"/>
</dbReference>
<sequence length="1012" mass="119408">MKIGILHLTDLHIHKEIHEERIEKLVRAIEYDIKQISNLYIVFSGDIVNYGRESEYENAKLFLKELLEKVKCNKSLLQIEVVAVPGNHDCCFDNEKKTRKSIINDCKTDFIEEEDYFIDAMAVQADFWNFLSEVTSFKEKNQIAYKYEFRPHIDFRVTFNCYNTSWLTEIHEKQGSLIVPENKFLDNENEEYVISVFHHPIDWLSANTKRNNKQRFEEHLINSSNLVIYGHEHDKGKSKGIIQQKQNVVFCGGKAFDKKEIIETGFSFYEIDLNDKSINIKTYNYDGKIYSIEFEDKHKIVAKNKREFILRDEFEKEITKLNIPLKHSKKENLVLSDVFVYPDLEPLVDDDTVQYPNSSELIEKIKEEKNSNILIEGADQSGKTTLLFVLYKRFYEMGFTPIYLRGKHCKETNVKTLVKKSLKEQYNNNNVDLFFQQETKILLLDNFHKSELNSKYKKKLIDSINENFQFVFLTSDNMYSTKNVTEEATSLKDYSKFKLLPLGYEKRSELIEQWLLIGENELTIQEEVLLEEVKLRFNEIDALIGNRLMPSYPIFILTLLQSLEENLQNFSQTSYANIYLVLIKAGLLKEGMKDNILTSLLNILKELAFYLYNDLKSTVFKAKDFEEFITQYSEKYFRHQKLTSDKILSVLCNSNILKVDDEYYSFSYKYIFYFLIAQKISSEIEKHQELIYDLCNKIHLEVNANILIFLSHHSKAQILIDNIVLTSEIPFENFSPLSLNKDDEFVKFITEFTNEIKDEIIEEINPKEEVKRDLRKKDVLERKNLKNEEENEDQDQANESVLPEQVIEMNQAFRTVKIIGQIVKNQSGDFEKEKLIKLVEAAYNTMFRFLGFYSEILVKDKDLLIEAIVENIKEKENKKWQRTTDVKAIERAVKKMLQFISWRICVDSMTNLMFSVGTKGQNELFEKVNLNIDSTASKLVTFAIKTYYDKIDTKELSKLFEDVRDNYLAQCILREYIKRYLYTNFVERKKRDQIIQIAGFNKQRLIGRMKSH</sequence>
<dbReference type="Pfam" id="PF00149">
    <property type="entry name" value="Metallophos"/>
    <property type="match status" value="1"/>
</dbReference>
<dbReference type="InterPro" id="IPR051158">
    <property type="entry name" value="Metallophosphoesterase_sf"/>
</dbReference>
<dbReference type="PANTHER" id="PTHR31302:SF0">
    <property type="entry name" value="TRANSMEMBRANE PROTEIN WITH METALLOPHOSPHOESTERASE DOMAIN"/>
    <property type="match status" value="1"/>
</dbReference>
<dbReference type="Gene3D" id="3.40.50.300">
    <property type="entry name" value="P-loop containing nucleotide triphosphate hydrolases"/>
    <property type="match status" value="1"/>
</dbReference>
<feature type="domain" description="AAA" evidence="2">
    <location>
        <begin position="371"/>
        <end position="504"/>
    </location>
</feature>
<organism evidence="4 5">
    <name type="scientific">Chryseobacterium suipulveris</name>
    <dbReference type="NCBI Taxonomy" id="2929800"/>
    <lineage>
        <taxon>Bacteria</taxon>
        <taxon>Pseudomonadati</taxon>
        <taxon>Bacteroidota</taxon>
        <taxon>Flavobacteriia</taxon>
        <taxon>Flavobacteriales</taxon>
        <taxon>Weeksellaceae</taxon>
        <taxon>Chryseobacterium group</taxon>
        <taxon>Chryseobacterium</taxon>
    </lineage>
</organism>
<dbReference type="RefSeq" id="WP_243548343.1">
    <property type="nucleotide sequence ID" value="NZ_CP094532.1"/>
</dbReference>
<dbReference type="InterPro" id="IPR041682">
    <property type="entry name" value="AAA_14"/>
</dbReference>
<name>A0ABY4BMI6_9FLAO</name>
<feature type="domain" description="Calcineurin-like phosphoesterase" evidence="1">
    <location>
        <begin position="5"/>
        <end position="234"/>
    </location>
</feature>
<dbReference type="Pfam" id="PF13173">
    <property type="entry name" value="AAA_14"/>
    <property type="match status" value="1"/>
</dbReference>
<proteinExistence type="predicted"/>
<dbReference type="InterPro" id="IPR029052">
    <property type="entry name" value="Metallo-depent_PP-like"/>
</dbReference>
<gene>
    <name evidence="4" type="ORF">MTP09_10400</name>
</gene>
<evidence type="ECO:0000313" key="4">
    <source>
        <dbReference type="EMBL" id="UOE40320.1"/>
    </source>
</evidence>
<protein>
    <submittedName>
        <fullName evidence="4">Metallophosphoesterase</fullName>
    </submittedName>
</protein>
<dbReference type="InterPro" id="IPR004843">
    <property type="entry name" value="Calcineurin-like_PHP"/>
</dbReference>
<feature type="domain" description="STAND NTPase 4 small alpha/beta" evidence="3">
    <location>
        <begin position="620"/>
        <end position="676"/>
    </location>
</feature>
<accession>A0ABY4BMI6</accession>
<keyword evidence="5" id="KW-1185">Reference proteome</keyword>
<evidence type="ECO:0000259" key="1">
    <source>
        <dbReference type="Pfam" id="PF00149"/>
    </source>
</evidence>
<dbReference type="PANTHER" id="PTHR31302">
    <property type="entry name" value="TRANSMEMBRANE PROTEIN WITH METALLOPHOSPHOESTERASE DOMAIN-RELATED"/>
    <property type="match status" value="1"/>
</dbReference>
<dbReference type="InterPro" id="IPR057123">
    <property type="entry name" value="STAND_NTPase4_dom"/>
</dbReference>
<evidence type="ECO:0000313" key="5">
    <source>
        <dbReference type="Proteomes" id="UP000831460"/>
    </source>
</evidence>
<dbReference type="Proteomes" id="UP000831460">
    <property type="component" value="Chromosome"/>
</dbReference>
<dbReference type="SUPFAM" id="SSF52540">
    <property type="entry name" value="P-loop containing nucleoside triphosphate hydrolases"/>
    <property type="match status" value="1"/>
</dbReference>
<dbReference type="Gene3D" id="3.60.21.10">
    <property type="match status" value="1"/>
</dbReference>
<evidence type="ECO:0000259" key="2">
    <source>
        <dbReference type="Pfam" id="PF13173"/>
    </source>
</evidence>
<dbReference type="Pfam" id="PF24406">
    <property type="entry name" value="nSTAND_NTPase4"/>
    <property type="match status" value="1"/>
</dbReference>
<dbReference type="SUPFAM" id="SSF56300">
    <property type="entry name" value="Metallo-dependent phosphatases"/>
    <property type="match status" value="1"/>
</dbReference>
<reference evidence="4 5" key="1">
    <citation type="submission" date="2022-03" db="EMBL/GenBank/DDBJ databases">
        <title>Chryseobacterium sp. isolated from particulate matters in swine house.</title>
        <authorList>
            <person name="Won M."/>
            <person name="Kim S.-J."/>
            <person name="Kwon S.-W."/>
        </authorList>
    </citation>
    <scope>NUCLEOTIDE SEQUENCE [LARGE SCALE GENOMIC DNA]</scope>
    <source>
        <strain evidence="4 5">SC2-2</strain>
    </source>
</reference>